<proteinExistence type="predicted"/>
<evidence type="ECO:0000313" key="2">
    <source>
        <dbReference type="Proteomes" id="UP000004596"/>
    </source>
</evidence>
<reference evidence="1 2" key="1">
    <citation type="submission" date="2008-04" db="EMBL/GenBank/DDBJ databases">
        <title>Draft genome sequence of Bacteroides intestinalis (DSM 17393).</title>
        <authorList>
            <person name="Sudarsanam P."/>
            <person name="Ley R."/>
            <person name="Guruge J."/>
            <person name="Turnbaugh P.J."/>
            <person name="Mahowald M."/>
            <person name="Liep D."/>
            <person name="Gordon J."/>
        </authorList>
    </citation>
    <scope>NUCLEOTIDE SEQUENCE [LARGE SCALE GENOMIC DNA]</scope>
    <source>
        <strain evidence="1 2">DSM 17393</strain>
    </source>
</reference>
<dbReference type="STRING" id="471870.BACINT_01543"/>
<comment type="caution">
    <text evidence="1">The sequence shown here is derived from an EMBL/GenBank/DDBJ whole genome shotgun (WGS) entry which is preliminary data.</text>
</comment>
<dbReference type="EMBL" id="ABJL02000007">
    <property type="protein sequence ID" value="EDV06457.1"/>
    <property type="molecule type" value="Genomic_DNA"/>
</dbReference>
<organism evidence="1 2">
    <name type="scientific">Bacteroides intestinalis DSM 17393</name>
    <dbReference type="NCBI Taxonomy" id="471870"/>
    <lineage>
        <taxon>Bacteria</taxon>
        <taxon>Pseudomonadati</taxon>
        <taxon>Bacteroidota</taxon>
        <taxon>Bacteroidia</taxon>
        <taxon>Bacteroidales</taxon>
        <taxon>Bacteroidaceae</taxon>
        <taxon>Bacteroides</taxon>
    </lineage>
</organism>
<dbReference type="Proteomes" id="UP000004596">
    <property type="component" value="Unassembled WGS sequence"/>
</dbReference>
<reference evidence="1 2" key="2">
    <citation type="submission" date="2008-04" db="EMBL/GenBank/DDBJ databases">
        <authorList>
            <person name="Fulton L."/>
            <person name="Clifton S."/>
            <person name="Fulton B."/>
            <person name="Xu J."/>
            <person name="Minx P."/>
            <person name="Pepin K.H."/>
            <person name="Johnson M."/>
            <person name="Thiruvilangam P."/>
            <person name="Bhonagiri V."/>
            <person name="Nash W.E."/>
            <person name="Mardis E.R."/>
            <person name="Wilson R.K."/>
        </authorList>
    </citation>
    <scope>NUCLEOTIDE SEQUENCE [LARGE SCALE GENOMIC DNA]</scope>
    <source>
        <strain evidence="1 2">DSM 17393</strain>
    </source>
</reference>
<accession>B3CAM8</accession>
<name>B3CAM8_9BACE</name>
<dbReference type="AlphaFoldDB" id="B3CAM8"/>
<gene>
    <name evidence="1" type="ORF">BACINT_01543</name>
</gene>
<evidence type="ECO:0000313" key="1">
    <source>
        <dbReference type="EMBL" id="EDV06457.1"/>
    </source>
</evidence>
<protein>
    <submittedName>
        <fullName evidence="1">Uncharacterized protein</fullName>
    </submittedName>
</protein>
<sequence>MLFLHAKLAYKQYVYIQYLANIMLISAMHKENTVMAKLNTTVF</sequence>